<evidence type="ECO:0000313" key="2">
    <source>
        <dbReference type="EMBL" id="MTW11109.1"/>
    </source>
</evidence>
<keyword evidence="1" id="KW-0812">Transmembrane</keyword>
<dbReference type="AlphaFoldDB" id="A0A6L6QFW2"/>
<reference evidence="2 3" key="1">
    <citation type="submission" date="2019-11" db="EMBL/GenBank/DDBJ databases">
        <title>Type strains purchased from KCTC, JCM and DSMZ.</title>
        <authorList>
            <person name="Lu H."/>
        </authorList>
    </citation>
    <scope>NUCLEOTIDE SEQUENCE [LARGE SCALE GENOMIC DNA]</scope>
    <source>
        <strain evidence="2 3">JCM 31587</strain>
    </source>
</reference>
<sequence>MKQPATGGFLLLSNEIQLLLAEERTALSLLRTGIGVFALPLSVLGLLIATSGSYRFREEVLLLLPLLVLSAVLVMLGTYLAIRGLREMQRCSRRLHELKAHNQTAAQLLDGAGAAHSLLS</sequence>
<accession>A0A6L6QFW2</accession>
<keyword evidence="3" id="KW-1185">Reference proteome</keyword>
<feature type="transmembrane region" description="Helical" evidence="1">
    <location>
        <begin position="61"/>
        <end position="82"/>
    </location>
</feature>
<name>A0A6L6QFW2_9BURK</name>
<organism evidence="2 3">
    <name type="scientific">Massilia eburnea</name>
    <dbReference type="NCBI Taxonomy" id="1776165"/>
    <lineage>
        <taxon>Bacteria</taxon>
        <taxon>Pseudomonadati</taxon>
        <taxon>Pseudomonadota</taxon>
        <taxon>Betaproteobacteria</taxon>
        <taxon>Burkholderiales</taxon>
        <taxon>Oxalobacteraceae</taxon>
        <taxon>Telluria group</taxon>
        <taxon>Massilia</taxon>
    </lineage>
</organism>
<dbReference type="OrthoDB" id="5459977at2"/>
<protein>
    <recommendedName>
        <fullName evidence="4">DUF202 domain-containing protein</fullName>
    </recommendedName>
</protein>
<keyword evidence="1" id="KW-1133">Transmembrane helix</keyword>
<evidence type="ECO:0000256" key="1">
    <source>
        <dbReference type="SAM" id="Phobius"/>
    </source>
</evidence>
<proteinExistence type="predicted"/>
<keyword evidence="1" id="KW-0472">Membrane</keyword>
<feature type="transmembrane region" description="Helical" evidence="1">
    <location>
        <begin position="31"/>
        <end position="49"/>
    </location>
</feature>
<dbReference type="Proteomes" id="UP000472320">
    <property type="component" value="Unassembled WGS sequence"/>
</dbReference>
<evidence type="ECO:0000313" key="3">
    <source>
        <dbReference type="Proteomes" id="UP000472320"/>
    </source>
</evidence>
<dbReference type="EMBL" id="WNKX01000007">
    <property type="protein sequence ID" value="MTW11109.1"/>
    <property type="molecule type" value="Genomic_DNA"/>
</dbReference>
<comment type="caution">
    <text evidence="2">The sequence shown here is derived from an EMBL/GenBank/DDBJ whole genome shotgun (WGS) entry which is preliminary data.</text>
</comment>
<gene>
    <name evidence="2" type="ORF">GM658_10890</name>
</gene>
<evidence type="ECO:0008006" key="4">
    <source>
        <dbReference type="Google" id="ProtNLM"/>
    </source>
</evidence>
<dbReference type="RefSeq" id="WP_155454079.1">
    <property type="nucleotide sequence ID" value="NZ_WNKX01000007.1"/>
</dbReference>